<dbReference type="EMBL" id="SMOL01000401">
    <property type="protein sequence ID" value="KAB2618051.1"/>
    <property type="molecule type" value="Genomic_DNA"/>
</dbReference>
<proteinExistence type="predicted"/>
<keyword evidence="2" id="KW-1185">Reference proteome</keyword>
<dbReference type="Proteomes" id="UP000327157">
    <property type="component" value="Chromosome 15"/>
</dbReference>
<dbReference type="Pfam" id="PF10294">
    <property type="entry name" value="Methyltransf_16"/>
    <property type="match status" value="1"/>
</dbReference>
<protein>
    <submittedName>
        <fullName evidence="1">Protein N-lysine methyltransferase METTL21A-like</fullName>
    </submittedName>
</protein>
<evidence type="ECO:0000313" key="2">
    <source>
        <dbReference type="Proteomes" id="UP000327157"/>
    </source>
</evidence>
<dbReference type="CDD" id="cd02440">
    <property type="entry name" value="AdoMet_MTases"/>
    <property type="match status" value="1"/>
</dbReference>
<keyword evidence="1" id="KW-0489">Methyltransferase</keyword>
<organism evidence="1 2">
    <name type="scientific">Pyrus ussuriensis x Pyrus communis</name>
    <dbReference type="NCBI Taxonomy" id="2448454"/>
    <lineage>
        <taxon>Eukaryota</taxon>
        <taxon>Viridiplantae</taxon>
        <taxon>Streptophyta</taxon>
        <taxon>Embryophyta</taxon>
        <taxon>Tracheophyta</taxon>
        <taxon>Spermatophyta</taxon>
        <taxon>Magnoliopsida</taxon>
        <taxon>eudicotyledons</taxon>
        <taxon>Gunneridae</taxon>
        <taxon>Pentapetalae</taxon>
        <taxon>rosids</taxon>
        <taxon>fabids</taxon>
        <taxon>Rosales</taxon>
        <taxon>Rosaceae</taxon>
        <taxon>Amygdaloideae</taxon>
        <taxon>Maleae</taxon>
        <taxon>Pyrus</taxon>
    </lineage>
</organism>
<dbReference type="InterPro" id="IPR029063">
    <property type="entry name" value="SAM-dependent_MTases_sf"/>
</dbReference>
<name>A0A5N5GVW6_9ROSA</name>
<sequence length="274" mass="29857">MADQEGGDSEDDAILIPETATLLPSTQHCLHSINSVIFIRELRSQGLSFQLWPAATTLLTLLDGHHGDPNTSPLGPTLSALDMRKRPLKILELGSGTGLVGIAAAATLGATVTVTDLPHVIPNLLFNVEANASVLEANGGIVHVAALGWGEAVDVEVIGREFDLILASDVVYHDHLYEPLLKTLRLLILGEAKENEEGRVFVMAHLRRWKKESAFFKKARKVFEVEVLHVDPPCHGSRVGVTVFRFTAKKSGRKMLNSTHNTNEANWHSTSDAK</sequence>
<dbReference type="InterPro" id="IPR019410">
    <property type="entry name" value="Methyltransf_16"/>
</dbReference>
<gene>
    <name evidence="1" type="ORF">D8674_013920</name>
</gene>
<evidence type="ECO:0000313" key="1">
    <source>
        <dbReference type="EMBL" id="KAB2618051.1"/>
    </source>
</evidence>
<keyword evidence="1" id="KW-0808">Transferase</keyword>
<dbReference type="PANTHER" id="PTHR14614">
    <property type="entry name" value="HEPATOCELLULAR CARCINOMA-ASSOCIATED ANTIGEN"/>
    <property type="match status" value="1"/>
</dbReference>
<dbReference type="Gene3D" id="3.40.50.150">
    <property type="entry name" value="Vaccinia Virus protein VP39"/>
    <property type="match status" value="1"/>
</dbReference>
<comment type="caution">
    <text evidence="1">The sequence shown here is derived from an EMBL/GenBank/DDBJ whole genome shotgun (WGS) entry which is preliminary data.</text>
</comment>
<reference evidence="1 2" key="1">
    <citation type="submission" date="2019-09" db="EMBL/GenBank/DDBJ databases">
        <authorList>
            <person name="Ou C."/>
        </authorList>
    </citation>
    <scope>NUCLEOTIDE SEQUENCE [LARGE SCALE GENOMIC DNA]</scope>
    <source>
        <strain evidence="1">S2</strain>
        <tissue evidence="1">Leaf</tissue>
    </source>
</reference>
<reference evidence="2" key="2">
    <citation type="submission" date="2019-10" db="EMBL/GenBank/DDBJ databases">
        <title>A de novo genome assembly of a pear dwarfing rootstock.</title>
        <authorList>
            <person name="Wang F."/>
            <person name="Wang J."/>
            <person name="Li S."/>
            <person name="Zhang Y."/>
            <person name="Fang M."/>
            <person name="Ma L."/>
            <person name="Zhao Y."/>
            <person name="Jiang S."/>
        </authorList>
    </citation>
    <scope>NUCLEOTIDE SEQUENCE [LARGE SCALE GENOMIC DNA]</scope>
</reference>
<dbReference type="PANTHER" id="PTHR14614:SF132">
    <property type="entry name" value="PROTEIN-LYSINE METHYLTRANSFERASE C42C1.13"/>
    <property type="match status" value="1"/>
</dbReference>
<dbReference type="GO" id="GO:0008168">
    <property type="term" value="F:methyltransferase activity"/>
    <property type="evidence" value="ECO:0007669"/>
    <property type="project" value="UniProtKB-KW"/>
</dbReference>
<dbReference type="AlphaFoldDB" id="A0A5N5GVW6"/>
<dbReference type="OrthoDB" id="413520at2759"/>
<reference evidence="1 2" key="3">
    <citation type="submission" date="2019-11" db="EMBL/GenBank/DDBJ databases">
        <title>A de novo genome assembly of a pear dwarfing rootstock.</title>
        <authorList>
            <person name="Wang F."/>
            <person name="Wang J."/>
            <person name="Li S."/>
            <person name="Zhang Y."/>
            <person name="Fang M."/>
            <person name="Ma L."/>
            <person name="Zhao Y."/>
            <person name="Jiang S."/>
        </authorList>
    </citation>
    <scope>NUCLEOTIDE SEQUENCE [LARGE SCALE GENOMIC DNA]</scope>
    <source>
        <strain evidence="1">S2</strain>
        <tissue evidence="1">Leaf</tissue>
    </source>
</reference>
<dbReference type="GO" id="GO:0032259">
    <property type="term" value="P:methylation"/>
    <property type="evidence" value="ECO:0007669"/>
    <property type="project" value="UniProtKB-KW"/>
</dbReference>
<dbReference type="SUPFAM" id="SSF53335">
    <property type="entry name" value="S-adenosyl-L-methionine-dependent methyltransferases"/>
    <property type="match status" value="1"/>
</dbReference>
<accession>A0A5N5GVW6</accession>